<dbReference type="EMBL" id="MU864957">
    <property type="protein sequence ID" value="KAK4463641.1"/>
    <property type="molecule type" value="Genomic_DNA"/>
</dbReference>
<gene>
    <name evidence="2" type="ORF">QBC42DRAFT_173094</name>
</gene>
<keyword evidence="3" id="KW-1185">Reference proteome</keyword>
<accession>A0AAV9HWZ2</accession>
<feature type="compositionally biased region" description="Basic and acidic residues" evidence="1">
    <location>
        <begin position="161"/>
        <end position="171"/>
    </location>
</feature>
<proteinExistence type="predicted"/>
<reference evidence="2" key="1">
    <citation type="journal article" date="2023" name="Mol. Phylogenet. Evol.">
        <title>Genome-scale phylogeny and comparative genomics of the fungal order Sordariales.</title>
        <authorList>
            <person name="Hensen N."/>
            <person name="Bonometti L."/>
            <person name="Westerberg I."/>
            <person name="Brannstrom I.O."/>
            <person name="Guillou S."/>
            <person name="Cros-Aarteil S."/>
            <person name="Calhoun S."/>
            <person name="Haridas S."/>
            <person name="Kuo A."/>
            <person name="Mondo S."/>
            <person name="Pangilinan J."/>
            <person name="Riley R."/>
            <person name="LaButti K."/>
            <person name="Andreopoulos B."/>
            <person name="Lipzen A."/>
            <person name="Chen C."/>
            <person name="Yan M."/>
            <person name="Daum C."/>
            <person name="Ng V."/>
            <person name="Clum A."/>
            <person name="Steindorff A."/>
            <person name="Ohm R.A."/>
            <person name="Martin F."/>
            <person name="Silar P."/>
            <person name="Natvig D.O."/>
            <person name="Lalanne C."/>
            <person name="Gautier V."/>
            <person name="Ament-Velasquez S.L."/>
            <person name="Kruys A."/>
            <person name="Hutchinson M.I."/>
            <person name="Powell A.J."/>
            <person name="Barry K."/>
            <person name="Miller A.N."/>
            <person name="Grigoriev I.V."/>
            <person name="Debuchy R."/>
            <person name="Gladieux P."/>
            <person name="Hiltunen Thoren M."/>
            <person name="Johannesson H."/>
        </authorList>
    </citation>
    <scope>NUCLEOTIDE SEQUENCE</scope>
    <source>
        <strain evidence="2">PSN324</strain>
    </source>
</reference>
<evidence type="ECO:0000256" key="1">
    <source>
        <dbReference type="SAM" id="MobiDB-lite"/>
    </source>
</evidence>
<evidence type="ECO:0000313" key="2">
    <source>
        <dbReference type="EMBL" id="KAK4463641.1"/>
    </source>
</evidence>
<organism evidence="2 3">
    <name type="scientific">Cladorrhinum samala</name>
    <dbReference type="NCBI Taxonomy" id="585594"/>
    <lineage>
        <taxon>Eukaryota</taxon>
        <taxon>Fungi</taxon>
        <taxon>Dikarya</taxon>
        <taxon>Ascomycota</taxon>
        <taxon>Pezizomycotina</taxon>
        <taxon>Sordariomycetes</taxon>
        <taxon>Sordariomycetidae</taxon>
        <taxon>Sordariales</taxon>
        <taxon>Podosporaceae</taxon>
        <taxon>Cladorrhinum</taxon>
    </lineage>
</organism>
<reference evidence="2" key="2">
    <citation type="submission" date="2023-06" db="EMBL/GenBank/DDBJ databases">
        <authorList>
            <consortium name="Lawrence Berkeley National Laboratory"/>
            <person name="Mondo S.J."/>
            <person name="Hensen N."/>
            <person name="Bonometti L."/>
            <person name="Westerberg I."/>
            <person name="Brannstrom I.O."/>
            <person name="Guillou S."/>
            <person name="Cros-Aarteil S."/>
            <person name="Calhoun S."/>
            <person name="Haridas S."/>
            <person name="Kuo A."/>
            <person name="Pangilinan J."/>
            <person name="Riley R."/>
            <person name="Labutti K."/>
            <person name="Andreopoulos B."/>
            <person name="Lipzen A."/>
            <person name="Chen C."/>
            <person name="Yanf M."/>
            <person name="Daum C."/>
            <person name="Ng V."/>
            <person name="Clum A."/>
            <person name="Steindorff A."/>
            <person name="Ohm R."/>
            <person name="Martin F."/>
            <person name="Silar P."/>
            <person name="Natvig D."/>
            <person name="Lalanne C."/>
            <person name="Gautier V."/>
            <person name="Ament-Velasquez S.L."/>
            <person name="Kruys A."/>
            <person name="Hutchinson M.I."/>
            <person name="Powell A.J."/>
            <person name="Barry K."/>
            <person name="Miller A.N."/>
            <person name="Grigoriev I.V."/>
            <person name="Debuchy R."/>
            <person name="Gladieux P."/>
            <person name="Thoren M.H."/>
            <person name="Johannesson H."/>
        </authorList>
    </citation>
    <scope>NUCLEOTIDE SEQUENCE</scope>
    <source>
        <strain evidence="2">PSN324</strain>
    </source>
</reference>
<sequence length="373" mass="42676">MPQFLKPAASSRHRRACTCLALYKTLHQTASRVPLPDDVLARSSSSLGPENPLRTLIRNAFRRNRKDTSPRLVASALKNGYRCLALLDSAASDPTSRPYSDVASFLRANTEKVVKIKAENEAKRLALPRRGPREDQVPIITKVSKEGEPPRYVPTRPGPRPAEELRPNARGEVSRKIPRLDIYGLVPFLRLHKPMSAYHERVVRQVSRKRQERVRQILEMQDEGVEIARQEDAWEREVARLAREQGGTAGDLFFREREGVREELSHQVTMRHAVEALSTVLEEQRIDLVARGEAMWEIERRETEQAAVERKERLKRLEGGLEKGAVERFARFIKREEGKGRKVLRVVEDDRVRSAAEELVKLEVKEEGAKKVE</sequence>
<dbReference type="AlphaFoldDB" id="A0AAV9HWZ2"/>
<dbReference type="Proteomes" id="UP001321749">
    <property type="component" value="Unassembled WGS sequence"/>
</dbReference>
<feature type="region of interest" description="Disordered" evidence="1">
    <location>
        <begin position="146"/>
        <end position="171"/>
    </location>
</feature>
<name>A0AAV9HWZ2_9PEZI</name>
<evidence type="ECO:0000313" key="3">
    <source>
        <dbReference type="Proteomes" id="UP001321749"/>
    </source>
</evidence>
<comment type="caution">
    <text evidence="2">The sequence shown here is derived from an EMBL/GenBank/DDBJ whole genome shotgun (WGS) entry which is preliminary data.</text>
</comment>
<protein>
    <submittedName>
        <fullName evidence="2">Uncharacterized protein</fullName>
    </submittedName>
</protein>